<dbReference type="AlphaFoldDB" id="A0A6A4IDD1"/>
<accession>A0A6A4IDD1</accession>
<organism evidence="9 10">
    <name type="scientific">Gymnopus androsaceus JB14</name>
    <dbReference type="NCBI Taxonomy" id="1447944"/>
    <lineage>
        <taxon>Eukaryota</taxon>
        <taxon>Fungi</taxon>
        <taxon>Dikarya</taxon>
        <taxon>Basidiomycota</taxon>
        <taxon>Agaricomycotina</taxon>
        <taxon>Agaricomycetes</taxon>
        <taxon>Agaricomycetidae</taxon>
        <taxon>Agaricales</taxon>
        <taxon>Marasmiineae</taxon>
        <taxon>Omphalotaceae</taxon>
        <taxon>Gymnopus</taxon>
    </lineage>
</organism>
<reference evidence="9" key="1">
    <citation type="journal article" date="2019" name="Environ. Microbiol.">
        <title>Fungal ecological strategies reflected in gene transcription - a case study of two litter decomposers.</title>
        <authorList>
            <person name="Barbi F."/>
            <person name="Kohler A."/>
            <person name="Barry K."/>
            <person name="Baskaran P."/>
            <person name="Daum C."/>
            <person name="Fauchery L."/>
            <person name="Ihrmark K."/>
            <person name="Kuo A."/>
            <person name="LaButti K."/>
            <person name="Lipzen A."/>
            <person name="Morin E."/>
            <person name="Grigoriev I.V."/>
            <person name="Henrissat B."/>
            <person name="Lindahl B."/>
            <person name="Martin F."/>
        </authorList>
    </citation>
    <scope>NUCLEOTIDE SEQUENCE</scope>
    <source>
        <strain evidence="9">JB14</strain>
    </source>
</reference>
<evidence type="ECO:0000256" key="2">
    <source>
        <dbReference type="ARBA" id="ARBA00022833"/>
    </source>
</evidence>
<dbReference type="GO" id="GO:0008270">
    <property type="term" value="F:zinc ion binding"/>
    <property type="evidence" value="ECO:0007669"/>
    <property type="project" value="UniProtKB-KW"/>
</dbReference>
<feature type="domain" description="C2H2-type" evidence="8">
    <location>
        <begin position="69"/>
        <end position="96"/>
    </location>
</feature>
<dbReference type="Pfam" id="PF00096">
    <property type="entry name" value="zf-C2H2"/>
    <property type="match status" value="2"/>
</dbReference>
<dbReference type="PROSITE" id="PS50157">
    <property type="entry name" value="ZINC_FINGER_C2H2_2"/>
    <property type="match status" value="2"/>
</dbReference>
<dbReference type="CDD" id="cd00067">
    <property type="entry name" value="GAL4"/>
    <property type="match status" value="1"/>
</dbReference>
<protein>
    <recommendedName>
        <fullName evidence="11">Zn(2)-C6 fungal-type domain-containing protein</fullName>
    </recommendedName>
</protein>
<evidence type="ECO:0000259" key="8">
    <source>
        <dbReference type="PROSITE" id="PS50157"/>
    </source>
</evidence>
<keyword evidence="5" id="KW-0539">Nucleus</keyword>
<dbReference type="GO" id="GO:0000981">
    <property type="term" value="F:DNA-binding transcription factor activity, RNA polymerase II-specific"/>
    <property type="evidence" value="ECO:0007669"/>
    <property type="project" value="InterPro"/>
</dbReference>
<evidence type="ECO:0000256" key="3">
    <source>
        <dbReference type="ARBA" id="ARBA00023015"/>
    </source>
</evidence>
<dbReference type="SUPFAM" id="SSF57701">
    <property type="entry name" value="Zn2/Cys6 DNA-binding domain"/>
    <property type="match status" value="1"/>
</dbReference>
<dbReference type="PROSITE" id="PS50048">
    <property type="entry name" value="ZN2_CY6_FUNGAL_2"/>
    <property type="match status" value="1"/>
</dbReference>
<evidence type="ECO:0000313" key="9">
    <source>
        <dbReference type="EMBL" id="KAE9408606.1"/>
    </source>
</evidence>
<dbReference type="PANTHER" id="PTHR47660">
    <property type="entry name" value="TRANSCRIPTION FACTOR WITH C2H2 AND ZN(2)-CYS(6) DNA BINDING DOMAIN (EUROFUNG)-RELATED-RELATED"/>
    <property type="match status" value="1"/>
</dbReference>
<evidence type="ECO:0000256" key="6">
    <source>
        <dbReference type="PROSITE-ProRule" id="PRU00042"/>
    </source>
</evidence>
<dbReference type="Proteomes" id="UP000799118">
    <property type="component" value="Unassembled WGS sequence"/>
</dbReference>
<keyword evidence="3" id="KW-0805">Transcription regulation</keyword>
<dbReference type="SUPFAM" id="SSF57667">
    <property type="entry name" value="beta-beta-alpha zinc fingers"/>
    <property type="match status" value="1"/>
</dbReference>
<evidence type="ECO:0008006" key="11">
    <source>
        <dbReference type="Google" id="ProtNLM"/>
    </source>
</evidence>
<dbReference type="SMART" id="SM00355">
    <property type="entry name" value="ZnF_C2H2"/>
    <property type="match status" value="2"/>
</dbReference>
<dbReference type="GO" id="GO:0006351">
    <property type="term" value="P:DNA-templated transcription"/>
    <property type="evidence" value="ECO:0007669"/>
    <property type="project" value="InterPro"/>
</dbReference>
<dbReference type="SMART" id="SM00066">
    <property type="entry name" value="GAL4"/>
    <property type="match status" value="1"/>
</dbReference>
<dbReference type="InterPro" id="IPR036864">
    <property type="entry name" value="Zn2-C6_fun-type_DNA-bd_sf"/>
</dbReference>
<evidence type="ECO:0000256" key="5">
    <source>
        <dbReference type="ARBA" id="ARBA00023242"/>
    </source>
</evidence>
<dbReference type="GO" id="GO:0003677">
    <property type="term" value="F:DNA binding"/>
    <property type="evidence" value="ECO:0007669"/>
    <property type="project" value="InterPro"/>
</dbReference>
<feature type="domain" description="C2H2-type" evidence="8">
    <location>
        <begin position="40"/>
        <end position="68"/>
    </location>
</feature>
<dbReference type="InterPro" id="IPR013087">
    <property type="entry name" value="Znf_C2H2_type"/>
</dbReference>
<dbReference type="PROSITE" id="PS00463">
    <property type="entry name" value="ZN2_CY6_FUNGAL_1"/>
    <property type="match status" value="1"/>
</dbReference>
<keyword evidence="4" id="KW-0804">Transcription</keyword>
<evidence type="ECO:0000259" key="7">
    <source>
        <dbReference type="PROSITE" id="PS50048"/>
    </source>
</evidence>
<name>A0A6A4IDD1_9AGAR</name>
<evidence type="ECO:0000256" key="4">
    <source>
        <dbReference type="ARBA" id="ARBA00023163"/>
    </source>
</evidence>
<dbReference type="InterPro" id="IPR001138">
    <property type="entry name" value="Zn2Cys6_DnaBD"/>
</dbReference>
<dbReference type="PROSITE" id="PS00028">
    <property type="entry name" value="ZINC_FINGER_C2H2_1"/>
    <property type="match status" value="1"/>
</dbReference>
<keyword evidence="2" id="KW-0862">Zinc</keyword>
<dbReference type="Pfam" id="PF00172">
    <property type="entry name" value="Zn_clus"/>
    <property type="match status" value="1"/>
</dbReference>
<dbReference type="EMBL" id="ML769390">
    <property type="protein sequence ID" value="KAE9408606.1"/>
    <property type="molecule type" value="Genomic_DNA"/>
</dbReference>
<dbReference type="InterPro" id="IPR036236">
    <property type="entry name" value="Znf_C2H2_sf"/>
</dbReference>
<dbReference type="CDD" id="cd12148">
    <property type="entry name" value="fungal_TF_MHR"/>
    <property type="match status" value="1"/>
</dbReference>
<dbReference type="InterPro" id="IPR007219">
    <property type="entry name" value="XnlR_reg_dom"/>
</dbReference>
<feature type="domain" description="Zn(2)-C6 fungal-type" evidence="7">
    <location>
        <begin position="102"/>
        <end position="131"/>
    </location>
</feature>
<dbReference type="Pfam" id="PF04082">
    <property type="entry name" value="Fungal_trans"/>
    <property type="match status" value="1"/>
</dbReference>
<keyword evidence="1" id="KW-0479">Metal-binding</keyword>
<dbReference type="Gene3D" id="4.10.240.10">
    <property type="entry name" value="Zn(2)-C6 fungal-type DNA-binding domain"/>
    <property type="match status" value="1"/>
</dbReference>
<dbReference type="Gene3D" id="3.30.160.60">
    <property type="entry name" value="Classic Zinc Finger"/>
    <property type="match status" value="2"/>
</dbReference>
<proteinExistence type="predicted"/>
<keyword evidence="10" id="KW-1185">Reference proteome</keyword>
<evidence type="ECO:0000256" key="1">
    <source>
        <dbReference type="ARBA" id="ARBA00022723"/>
    </source>
</evidence>
<dbReference type="OrthoDB" id="1405595at2759"/>
<evidence type="ECO:0000313" key="10">
    <source>
        <dbReference type="Proteomes" id="UP000799118"/>
    </source>
</evidence>
<gene>
    <name evidence="9" type="ORF">BT96DRAFT_1013245</name>
</gene>
<sequence length="640" mass="72869">MSSMSTAIAHISSPLELKKDGTVSKMRSHAGNTPILPQTKRCPFNCGAKFTRTTHLNRHLRSHTNERVHQCDICGAQFTRSDLLSRHKKGCSSQAPGERRRSCVACTNSKVKCDRELPCSKCVSRRKECVYTPVTKKSLPPAIPSDQHSASSYDYTSATETSTQIPVGSHLASLYNHDMFEPFFSDVFSTDQALTLLPSSIQMNGNIIILGKMIPPPIPRQFLFRQMMSDKKRLNDVITVIHLFYNAFVEQVPVVHAPTFSPEGKPLVLLTAMQACGAIFVKTREASIFISETLKASRPILSENLSKDVLSIDDQLNTIVTIVLLHTLGMFHEDAEERATSGLYHGMLIMMIRRVNFISYTAHWSANDYGHLPLDERWRQWALHEISKRALILSYLQDIAQCIFFTVPSSYQREEITFNLPCDNKLWHAQSASDWWAELHRESPYGNAQDRLTCPTLPKLLHLVFEPQSITEIIAISYFAHWAVIHGIIARLFTVCTEAAQSSIGANALNQEIFAIQFALHNWLQLWMKRPEVNMQEDLEPPFMQNPLPFYWLGQVALMAHQENLPPFNAQLHASTSSRMEIRFWQVKKWIRLIRGFLAQHGNAPTILWDELMNIRLQSWQVDLERPAKDDDGILGFFVQ</sequence>
<keyword evidence="6" id="KW-0863">Zinc-finger</keyword>